<sequence>MAVKMIMDRYGRLLKELRIIVNTECNLSCIYCHREGIMTEPNVACLTPKEYELIAEVASRLGIEKFKLTGGEPLLHKDIVGIVKLLANVKPKDLSLTTNGTLLSTYASTLVNAGLKRVNISLPSLNRNTYIYITKTDSLEQTINGIKVAYDAGLKPITLNIVVLKGITEKEYDKFVDFASRIEGRLRFIELEPIGMGRNIFEQFFERVDKITKYIEKNSIKKYIRDENARPVYILDNGVEVEVIKWHRNPMFCASCHRVRLVYDGTLRPCIASSQTISIVSCLRPSIDVICLEEAFIKVNELRRPFWLNMR</sequence>
<dbReference type="PROSITE" id="PS51918">
    <property type="entry name" value="RADICAL_SAM"/>
    <property type="match status" value="1"/>
</dbReference>
<dbReference type="GO" id="GO:0005525">
    <property type="term" value="F:GTP binding"/>
    <property type="evidence" value="ECO:0007669"/>
    <property type="project" value="UniProtKB-KW"/>
</dbReference>
<dbReference type="Pfam" id="PF04055">
    <property type="entry name" value="Radical_SAM"/>
    <property type="match status" value="1"/>
</dbReference>
<dbReference type="SFLD" id="SFLDS00029">
    <property type="entry name" value="Radical_SAM"/>
    <property type="match status" value="1"/>
</dbReference>
<keyword evidence="5" id="KW-0479">Metal-binding</keyword>
<dbReference type="InterPro" id="IPR006638">
    <property type="entry name" value="Elp3/MiaA/NifB-like_rSAM"/>
</dbReference>
<dbReference type="InterPro" id="IPR050105">
    <property type="entry name" value="MoCo_biosynth_MoaA/MoaC"/>
</dbReference>
<keyword evidence="9" id="KW-0342">GTP-binding</keyword>
<name>A0A7C4JJ80_9CREN</name>
<evidence type="ECO:0000256" key="5">
    <source>
        <dbReference type="ARBA" id="ARBA00022723"/>
    </source>
</evidence>
<dbReference type="AlphaFoldDB" id="A0A7C4JJ80"/>
<dbReference type="InterPro" id="IPR058240">
    <property type="entry name" value="rSAM_sf"/>
</dbReference>
<proteinExistence type="predicted"/>
<dbReference type="InterPro" id="IPR040064">
    <property type="entry name" value="MoaA-like"/>
</dbReference>
<dbReference type="PANTHER" id="PTHR22960">
    <property type="entry name" value="MOLYBDOPTERIN COFACTOR SYNTHESIS PROTEIN A"/>
    <property type="match status" value="1"/>
</dbReference>
<dbReference type="GO" id="GO:0051539">
    <property type="term" value="F:4 iron, 4 sulfur cluster binding"/>
    <property type="evidence" value="ECO:0007669"/>
    <property type="project" value="UniProtKB-KW"/>
</dbReference>
<dbReference type="SFLD" id="SFLDG01386">
    <property type="entry name" value="main_SPASM_domain-containing"/>
    <property type="match status" value="1"/>
</dbReference>
<dbReference type="InterPro" id="IPR007197">
    <property type="entry name" value="rSAM"/>
</dbReference>
<dbReference type="InterPro" id="IPR013785">
    <property type="entry name" value="Aldolase_TIM"/>
</dbReference>
<evidence type="ECO:0000256" key="9">
    <source>
        <dbReference type="ARBA" id="ARBA00023134"/>
    </source>
</evidence>
<protein>
    <recommendedName>
        <fullName evidence="2">GTP 3',8-cyclase</fullName>
        <ecNumber evidence="2">4.1.99.22</ecNumber>
    </recommendedName>
</protein>
<evidence type="ECO:0000256" key="1">
    <source>
        <dbReference type="ARBA" id="ARBA00001966"/>
    </source>
</evidence>
<evidence type="ECO:0000256" key="11">
    <source>
        <dbReference type="ARBA" id="ARBA00023239"/>
    </source>
</evidence>
<dbReference type="GO" id="GO:0061798">
    <property type="term" value="F:GTP 3',8'-cyclase activity"/>
    <property type="evidence" value="ECO:0007669"/>
    <property type="project" value="UniProtKB-EC"/>
</dbReference>
<evidence type="ECO:0000256" key="2">
    <source>
        <dbReference type="ARBA" id="ARBA00012167"/>
    </source>
</evidence>
<dbReference type="EC" id="4.1.99.22" evidence="2"/>
<dbReference type="InterPro" id="IPR010505">
    <property type="entry name" value="MoaA_twitch"/>
</dbReference>
<dbReference type="NCBIfam" id="NF001199">
    <property type="entry name" value="PRK00164.2-1"/>
    <property type="match status" value="1"/>
</dbReference>
<evidence type="ECO:0000256" key="10">
    <source>
        <dbReference type="ARBA" id="ARBA00023150"/>
    </source>
</evidence>
<evidence type="ECO:0000256" key="4">
    <source>
        <dbReference type="ARBA" id="ARBA00022691"/>
    </source>
</evidence>
<dbReference type="InterPro" id="IPR000385">
    <property type="entry name" value="MoaA_NifB_PqqE_Fe-S-bd_CS"/>
</dbReference>
<organism evidence="15">
    <name type="scientific">Ignisphaera aggregans</name>
    <dbReference type="NCBI Taxonomy" id="334771"/>
    <lineage>
        <taxon>Archaea</taxon>
        <taxon>Thermoproteota</taxon>
        <taxon>Thermoprotei</taxon>
        <taxon>Desulfurococcales</taxon>
        <taxon>Desulfurococcaceae</taxon>
        <taxon>Ignisphaera</taxon>
    </lineage>
</organism>
<comment type="catalytic activity">
    <reaction evidence="12">
        <text>GTP + AH2 + S-adenosyl-L-methionine = (8S)-3',8-cyclo-7,8-dihydroguanosine 5'-triphosphate + 5'-deoxyadenosine + L-methionine + A + H(+)</text>
        <dbReference type="Rhea" id="RHEA:49576"/>
        <dbReference type="ChEBI" id="CHEBI:13193"/>
        <dbReference type="ChEBI" id="CHEBI:15378"/>
        <dbReference type="ChEBI" id="CHEBI:17319"/>
        <dbReference type="ChEBI" id="CHEBI:17499"/>
        <dbReference type="ChEBI" id="CHEBI:37565"/>
        <dbReference type="ChEBI" id="CHEBI:57844"/>
        <dbReference type="ChEBI" id="CHEBI:59789"/>
        <dbReference type="ChEBI" id="CHEBI:131766"/>
        <dbReference type="EC" id="4.1.99.22"/>
    </reaction>
</comment>
<keyword evidence="10" id="KW-0501">Molybdenum cofactor biosynthesis</keyword>
<dbReference type="SMART" id="SM00729">
    <property type="entry name" value="Elp3"/>
    <property type="match status" value="1"/>
</dbReference>
<dbReference type="PANTHER" id="PTHR22960:SF0">
    <property type="entry name" value="MOLYBDENUM COFACTOR BIOSYNTHESIS PROTEIN 1"/>
    <property type="match status" value="1"/>
</dbReference>
<dbReference type="Pfam" id="PF06463">
    <property type="entry name" value="Mob_synth_C"/>
    <property type="match status" value="1"/>
</dbReference>
<keyword evidence="4" id="KW-0949">S-adenosyl-L-methionine</keyword>
<dbReference type="GO" id="GO:0006777">
    <property type="term" value="P:Mo-molybdopterin cofactor biosynthetic process"/>
    <property type="evidence" value="ECO:0007669"/>
    <property type="project" value="UniProtKB-KW"/>
</dbReference>
<dbReference type="UniPathway" id="UPA00344"/>
<dbReference type="GO" id="GO:0046872">
    <property type="term" value="F:metal ion binding"/>
    <property type="evidence" value="ECO:0007669"/>
    <property type="project" value="UniProtKB-KW"/>
</dbReference>
<evidence type="ECO:0000256" key="8">
    <source>
        <dbReference type="ARBA" id="ARBA00023014"/>
    </source>
</evidence>
<evidence type="ECO:0000256" key="3">
    <source>
        <dbReference type="ARBA" id="ARBA00022485"/>
    </source>
</evidence>
<evidence type="ECO:0000256" key="7">
    <source>
        <dbReference type="ARBA" id="ARBA00023004"/>
    </source>
</evidence>
<keyword evidence="8" id="KW-0411">Iron-sulfur</keyword>
<dbReference type="PROSITE" id="PS01305">
    <property type="entry name" value="MOAA_NIFB_PQQE"/>
    <property type="match status" value="1"/>
</dbReference>
<keyword evidence="3" id="KW-0004">4Fe-4S</keyword>
<dbReference type="GO" id="GO:0061799">
    <property type="term" value="F:cyclic pyranopterin monophosphate synthase activity"/>
    <property type="evidence" value="ECO:0007669"/>
    <property type="project" value="TreeGrafter"/>
</dbReference>
<evidence type="ECO:0000313" key="15">
    <source>
        <dbReference type="EMBL" id="HGQ63940.1"/>
    </source>
</evidence>
<dbReference type="EMBL" id="DTCK01000045">
    <property type="protein sequence ID" value="HGQ36740.1"/>
    <property type="molecule type" value="Genomic_DNA"/>
</dbReference>
<evidence type="ECO:0000256" key="12">
    <source>
        <dbReference type="ARBA" id="ARBA00048697"/>
    </source>
</evidence>
<keyword evidence="7" id="KW-0408">Iron</keyword>
<evidence type="ECO:0000259" key="13">
    <source>
        <dbReference type="PROSITE" id="PS51918"/>
    </source>
</evidence>
<reference evidence="15" key="1">
    <citation type="journal article" date="2020" name="mSystems">
        <title>Genome- and Community-Level Interaction Insights into Carbon Utilization and Element Cycling Functions of Hydrothermarchaeota in Hydrothermal Sediment.</title>
        <authorList>
            <person name="Zhou Z."/>
            <person name="Liu Y."/>
            <person name="Xu W."/>
            <person name="Pan J."/>
            <person name="Luo Z.H."/>
            <person name="Li M."/>
        </authorList>
    </citation>
    <scope>NUCLEOTIDE SEQUENCE [LARGE SCALE GENOMIC DNA]</scope>
    <source>
        <strain evidence="15">SpSt-637</strain>
        <strain evidence="14">SpSt-667</strain>
    </source>
</reference>
<dbReference type="SUPFAM" id="SSF102114">
    <property type="entry name" value="Radical SAM enzymes"/>
    <property type="match status" value="1"/>
</dbReference>
<keyword evidence="6" id="KW-0547">Nucleotide-binding</keyword>
<evidence type="ECO:0000313" key="14">
    <source>
        <dbReference type="EMBL" id="HGQ36740.1"/>
    </source>
</evidence>
<feature type="domain" description="Radical SAM core" evidence="13">
    <location>
        <begin position="9"/>
        <end position="230"/>
    </location>
</feature>
<dbReference type="CDD" id="cd01335">
    <property type="entry name" value="Radical_SAM"/>
    <property type="match status" value="1"/>
</dbReference>
<keyword evidence="11" id="KW-0456">Lyase</keyword>
<dbReference type="SFLD" id="SFLDG01067">
    <property type="entry name" value="SPASM/twitch_domain_containing"/>
    <property type="match status" value="1"/>
</dbReference>
<accession>A0A7C4JJ80</accession>
<dbReference type="EMBL" id="DTBD01000011">
    <property type="protein sequence ID" value="HGQ63940.1"/>
    <property type="molecule type" value="Genomic_DNA"/>
</dbReference>
<dbReference type="SFLD" id="SFLDG01383">
    <property type="entry name" value="cyclic_pyranopterin_phosphate"/>
    <property type="match status" value="1"/>
</dbReference>
<dbReference type="Gene3D" id="3.20.20.70">
    <property type="entry name" value="Aldolase class I"/>
    <property type="match status" value="1"/>
</dbReference>
<evidence type="ECO:0000256" key="6">
    <source>
        <dbReference type="ARBA" id="ARBA00022741"/>
    </source>
</evidence>
<gene>
    <name evidence="15" type="primary">moaA</name>
    <name evidence="15" type="ORF">ENU08_01690</name>
    <name evidence="14" type="ORF">ENU41_08740</name>
</gene>
<comment type="caution">
    <text evidence="15">The sequence shown here is derived from an EMBL/GenBank/DDBJ whole genome shotgun (WGS) entry which is preliminary data.</text>
</comment>
<comment type="cofactor">
    <cofactor evidence="1">
        <name>[4Fe-4S] cluster</name>
        <dbReference type="ChEBI" id="CHEBI:49883"/>
    </cofactor>
</comment>